<gene>
    <name evidence="1" type="ORF">Glove_243g78</name>
</gene>
<name>A0A397I9I6_9GLOM</name>
<keyword evidence="2" id="KW-1185">Reference proteome</keyword>
<accession>A0A397I9I6</accession>
<dbReference type="InterPro" id="IPR036465">
    <property type="entry name" value="vWFA_dom_sf"/>
</dbReference>
<comment type="caution">
    <text evidence="1">The sequence shown here is derived from an EMBL/GenBank/DDBJ whole genome shotgun (WGS) entry which is preliminary data.</text>
</comment>
<dbReference type="PANTHER" id="PTHR47763">
    <property type="entry name" value="ALPHA-PROTEIN KINASE VWKA"/>
    <property type="match status" value="1"/>
</dbReference>
<sequence>MDCTGSMTKYIQGAKDYFGLHNDFKSYLYNNVPAKGGGDTPEDVLGGLDEAITKMTWKNDYRIILHVCDAPPRSSLYQLI</sequence>
<dbReference type="AlphaFoldDB" id="A0A397I9I6"/>
<evidence type="ECO:0000313" key="1">
    <source>
        <dbReference type="EMBL" id="RHZ72275.1"/>
    </source>
</evidence>
<dbReference type="InterPro" id="IPR052969">
    <property type="entry name" value="Thr-specific_kinase-like"/>
</dbReference>
<dbReference type="OrthoDB" id="2377576at2759"/>
<evidence type="ECO:0000313" key="2">
    <source>
        <dbReference type="Proteomes" id="UP000266861"/>
    </source>
</evidence>
<dbReference type="Gene3D" id="3.40.50.410">
    <property type="entry name" value="von Willebrand factor, type A domain"/>
    <property type="match status" value="1"/>
</dbReference>
<dbReference type="Proteomes" id="UP000266861">
    <property type="component" value="Unassembled WGS sequence"/>
</dbReference>
<organism evidence="1 2">
    <name type="scientific">Diversispora epigaea</name>
    <dbReference type="NCBI Taxonomy" id="1348612"/>
    <lineage>
        <taxon>Eukaryota</taxon>
        <taxon>Fungi</taxon>
        <taxon>Fungi incertae sedis</taxon>
        <taxon>Mucoromycota</taxon>
        <taxon>Glomeromycotina</taxon>
        <taxon>Glomeromycetes</taxon>
        <taxon>Diversisporales</taxon>
        <taxon>Diversisporaceae</taxon>
        <taxon>Diversispora</taxon>
    </lineage>
</organism>
<dbReference type="EMBL" id="PQFF01000225">
    <property type="protein sequence ID" value="RHZ72275.1"/>
    <property type="molecule type" value="Genomic_DNA"/>
</dbReference>
<reference evidence="1 2" key="1">
    <citation type="submission" date="2018-08" db="EMBL/GenBank/DDBJ databases">
        <title>Genome and evolution of the arbuscular mycorrhizal fungus Diversispora epigaea (formerly Glomus versiforme) and its bacterial endosymbionts.</title>
        <authorList>
            <person name="Sun X."/>
            <person name="Fei Z."/>
            <person name="Harrison M."/>
        </authorList>
    </citation>
    <scope>NUCLEOTIDE SEQUENCE [LARGE SCALE GENOMIC DNA]</scope>
    <source>
        <strain evidence="1 2">IT104</strain>
    </source>
</reference>
<protein>
    <submittedName>
        <fullName evidence="1">Uncharacterized protein</fullName>
    </submittedName>
</protein>
<proteinExistence type="predicted"/>
<dbReference type="PANTHER" id="PTHR47763:SF4">
    <property type="entry name" value="ALPHA-PROTEIN KINASE VWKA"/>
    <property type="match status" value="1"/>
</dbReference>
<dbReference type="STRING" id="1348612.A0A397I9I6"/>